<protein>
    <submittedName>
        <fullName evidence="2">Uncharacterized protein</fullName>
    </submittedName>
</protein>
<gene>
    <name evidence="2" type="ORF">PIB30_093237</name>
</gene>
<feature type="compositionally biased region" description="Basic and acidic residues" evidence="1">
    <location>
        <begin position="82"/>
        <end position="96"/>
    </location>
</feature>
<organism evidence="2 3">
    <name type="scientific">Stylosanthes scabra</name>
    <dbReference type="NCBI Taxonomy" id="79078"/>
    <lineage>
        <taxon>Eukaryota</taxon>
        <taxon>Viridiplantae</taxon>
        <taxon>Streptophyta</taxon>
        <taxon>Embryophyta</taxon>
        <taxon>Tracheophyta</taxon>
        <taxon>Spermatophyta</taxon>
        <taxon>Magnoliopsida</taxon>
        <taxon>eudicotyledons</taxon>
        <taxon>Gunneridae</taxon>
        <taxon>Pentapetalae</taxon>
        <taxon>rosids</taxon>
        <taxon>fabids</taxon>
        <taxon>Fabales</taxon>
        <taxon>Fabaceae</taxon>
        <taxon>Papilionoideae</taxon>
        <taxon>50 kb inversion clade</taxon>
        <taxon>dalbergioids sensu lato</taxon>
        <taxon>Dalbergieae</taxon>
        <taxon>Pterocarpus clade</taxon>
        <taxon>Stylosanthes</taxon>
    </lineage>
</organism>
<sequence>MDEKGKNSHMFKEKELHLMYSAISHLMYSATSHYVSRSDKWGQTTRLIAIAGYQRSACHGGLIGPTSRRTYREMKPPDIYEKERTLQVHNLEDKRSNGAYHGRRSSPLRRYESWSSLEK</sequence>
<name>A0ABU6YTW2_9FABA</name>
<dbReference type="EMBL" id="JASCZI010243632">
    <property type="protein sequence ID" value="MED6213429.1"/>
    <property type="molecule type" value="Genomic_DNA"/>
</dbReference>
<keyword evidence="3" id="KW-1185">Reference proteome</keyword>
<feature type="region of interest" description="Disordered" evidence="1">
    <location>
        <begin position="82"/>
        <end position="119"/>
    </location>
</feature>
<reference evidence="2 3" key="1">
    <citation type="journal article" date="2023" name="Plants (Basel)">
        <title>Bridging the Gap: Combining Genomics and Transcriptomics Approaches to Understand Stylosanthes scabra, an Orphan Legume from the Brazilian Caatinga.</title>
        <authorList>
            <person name="Ferreira-Neto J.R.C."/>
            <person name="da Silva M.D."/>
            <person name="Binneck E."/>
            <person name="de Melo N.F."/>
            <person name="da Silva R.H."/>
            <person name="de Melo A.L.T.M."/>
            <person name="Pandolfi V."/>
            <person name="Bustamante F.O."/>
            <person name="Brasileiro-Vidal A.C."/>
            <person name="Benko-Iseppon A.M."/>
        </authorList>
    </citation>
    <scope>NUCLEOTIDE SEQUENCE [LARGE SCALE GENOMIC DNA]</scope>
    <source>
        <tissue evidence="2">Leaves</tissue>
    </source>
</reference>
<dbReference type="Proteomes" id="UP001341840">
    <property type="component" value="Unassembled WGS sequence"/>
</dbReference>
<accession>A0ABU6YTW2</accession>
<comment type="caution">
    <text evidence="2">The sequence shown here is derived from an EMBL/GenBank/DDBJ whole genome shotgun (WGS) entry which is preliminary data.</text>
</comment>
<evidence type="ECO:0000313" key="2">
    <source>
        <dbReference type="EMBL" id="MED6213429.1"/>
    </source>
</evidence>
<feature type="compositionally biased region" description="Basic and acidic residues" evidence="1">
    <location>
        <begin position="109"/>
        <end position="119"/>
    </location>
</feature>
<evidence type="ECO:0000313" key="3">
    <source>
        <dbReference type="Proteomes" id="UP001341840"/>
    </source>
</evidence>
<evidence type="ECO:0000256" key="1">
    <source>
        <dbReference type="SAM" id="MobiDB-lite"/>
    </source>
</evidence>
<proteinExistence type="predicted"/>